<protein>
    <submittedName>
        <fullName evidence="1">Uncharacterized protein</fullName>
    </submittedName>
</protein>
<dbReference type="EMBL" id="MPPL01000001">
    <property type="protein sequence ID" value="OKS85846.1"/>
    <property type="molecule type" value="Genomic_DNA"/>
</dbReference>
<comment type="caution">
    <text evidence="1">The sequence shown here is derived from an EMBL/GenBank/DDBJ whole genome shotgun (WGS) entry which is preliminary data.</text>
</comment>
<dbReference type="Pfam" id="PF19459">
    <property type="entry name" value="DUF5996"/>
    <property type="match status" value="1"/>
</dbReference>
<name>A0A1Q5ZVS9_9SPHI</name>
<dbReference type="STRING" id="1302689.RG47T_1292"/>
<evidence type="ECO:0000313" key="1">
    <source>
        <dbReference type="EMBL" id="OKS85846.1"/>
    </source>
</evidence>
<dbReference type="InterPro" id="IPR046038">
    <property type="entry name" value="DUF5996"/>
</dbReference>
<proteinExistence type="predicted"/>
<dbReference type="Proteomes" id="UP000186720">
    <property type="component" value="Unassembled WGS sequence"/>
</dbReference>
<keyword evidence="2" id="KW-1185">Reference proteome</keyword>
<reference evidence="1 2" key="1">
    <citation type="submission" date="2016-11" db="EMBL/GenBank/DDBJ databases">
        <title>Whole Genome Sequencing of Mucilaginibacter polytrichastri RG4-7(T) isolated from the moss sample.</title>
        <authorList>
            <person name="Li Y."/>
        </authorList>
    </citation>
    <scope>NUCLEOTIDE SEQUENCE [LARGE SCALE GENOMIC DNA]</scope>
    <source>
        <strain evidence="1 2">RG4-7</strain>
    </source>
</reference>
<dbReference type="AlphaFoldDB" id="A0A1Q5ZVS9"/>
<evidence type="ECO:0000313" key="2">
    <source>
        <dbReference type="Proteomes" id="UP000186720"/>
    </source>
</evidence>
<accession>A0A1Q5ZVS9</accession>
<gene>
    <name evidence="1" type="ORF">RG47T_1292</name>
</gene>
<sequence>MWTQMVGKVRLIQTPWINHSWHVTLYVSPIGLTTGSIPYHEGSFQIDLDFIDHQLHIFTSAGKKTSFSLGAKTIAGFYIELMDNLKAVGIDTAIYAVPNEVEPAIPFLENHIPCTYHADVMHNYWQALVKINNVFTKFRAVFDGKCSPVHFFWGAFDLAVTRFSGRKAPLHPGGAPNIPVAVMQEAYSQEVSSCGFWPGSDQYPNPAFYAYCYPTPNDFGAQKVAPEGAFYSKEMGEYLLPYHVVQQAADPEASLLGFLQTTYNAAAVTGNWDKSLQCDLSGLKTSVE</sequence>
<organism evidence="1 2">
    <name type="scientific">Mucilaginibacter polytrichastri</name>
    <dbReference type="NCBI Taxonomy" id="1302689"/>
    <lineage>
        <taxon>Bacteria</taxon>
        <taxon>Pseudomonadati</taxon>
        <taxon>Bacteroidota</taxon>
        <taxon>Sphingobacteriia</taxon>
        <taxon>Sphingobacteriales</taxon>
        <taxon>Sphingobacteriaceae</taxon>
        <taxon>Mucilaginibacter</taxon>
    </lineage>
</organism>